<evidence type="ECO:0000259" key="4">
    <source>
        <dbReference type="Pfam" id="PF07912"/>
    </source>
</evidence>
<proteinExistence type="predicted"/>
<dbReference type="AlphaFoldDB" id="A0A7M6DM08"/>
<dbReference type="Gene3D" id="1.20.1150.12">
    <property type="entry name" value="Endoplasmic reticulum resident protein 29, C-terminal domain"/>
    <property type="match status" value="1"/>
</dbReference>
<dbReference type="PANTHER" id="PTHR12211">
    <property type="entry name" value="ENDOPLASMIC RETICULUM PROTEIN ERP29"/>
    <property type="match status" value="1"/>
</dbReference>
<evidence type="ECO:0000256" key="2">
    <source>
        <dbReference type="SAM" id="SignalP"/>
    </source>
</evidence>
<accession>A0A7M6DM08</accession>
<feature type="domain" description="Endoplasmic reticulum resident protein 29 C-terminal" evidence="3">
    <location>
        <begin position="168"/>
        <end position="248"/>
    </location>
</feature>
<dbReference type="Pfam" id="PF07912">
    <property type="entry name" value="ERp29_N"/>
    <property type="match status" value="1"/>
</dbReference>
<organism evidence="5 6">
    <name type="scientific">Clytia hemisphaerica</name>
    <dbReference type="NCBI Taxonomy" id="252671"/>
    <lineage>
        <taxon>Eukaryota</taxon>
        <taxon>Metazoa</taxon>
        <taxon>Cnidaria</taxon>
        <taxon>Hydrozoa</taxon>
        <taxon>Hydroidolina</taxon>
        <taxon>Leptothecata</taxon>
        <taxon>Obeliida</taxon>
        <taxon>Clytiidae</taxon>
        <taxon>Clytia</taxon>
    </lineage>
</organism>
<dbReference type="InterPro" id="IPR016855">
    <property type="entry name" value="ERp29"/>
</dbReference>
<dbReference type="RefSeq" id="XP_066911353.1">
    <property type="nucleotide sequence ID" value="XM_067055252.1"/>
</dbReference>
<dbReference type="GeneID" id="136798619"/>
<dbReference type="SUPFAM" id="SSF47933">
    <property type="entry name" value="ERP29 C domain-like"/>
    <property type="match status" value="1"/>
</dbReference>
<dbReference type="InterPro" id="IPR036249">
    <property type="entry name" value="Thioredoxin-like_sf"/>
</dbReference>
<evidence type="ECO:0000313" key="5">
    <source>
        <dbReference type="EnsemblMetazoa" id="CLYHEMP015548.3"/>
    </source>
</evidence>
<reference evidence="5" key="1">
    <citation type="submission" date="2021-01" db="UniProtKB">
        <authorList>
            <consortium name="EnsemblMetazoa"/>
        </authorList>
    </citation>
    <scope>IDENTIFICATION</scope>
</reference>
<feature type="domain" description="ERp29 N-terminal" evidence="4">
    <location>
        <begin position="23"/>
        <end position="141"/>
    </location>
</feature>
<feature type="signal peptide" evidence="2">
    <location>
        <begin position="1"/>
        <end position="21"/>
    </location>
</feature>
<name>A0A7M6DM08_9CNID</name>
<evidence type="ECO:0000313" key="6">
    <source>
        <dbReference type="Proteomes" id="UP000594262"/>
    </source>
</evidence>
<dbReference type="InterPro" id="IPR012883">
    <property type="entry name" value="ERp29_N"/>
</dbReference>
<dbReference type="Gene3D" id="3.40.30.10">
    <property type="entry name" value="Glutaredoxin"/>
    <property type="match status" value="1"/>
</dbReference>
<dbReference type="Proteomes" id="UP000594262">
    <property type="component" value="Unplaced"/>
</dbReference>
<dbReference type="OrthoDB" id="2419613at2759"/>
<dbReference type="PANTHER" id="PTHR12211:SF0">
    <property type="entry name" value="ENDOPLASMIC RETICULUM RESIDENT PROTEIN 29"/>
    <property type="match status" value="1"/>
</dbReference>
<protein>
    <submittedName>
        <fullName evidence="5">Uncharacterized protein</fullName>
    </submittedName>
</protein>
<keyword evidence="1" id="KW-0256">Endoplasmic reticulum</keyword>
<sequence>MILTKASLTLILCIFIYEAQSYITCKGIVPLDDTTVDKVICHHSACLVLFHHKYGYGMPEKEFEQLGELAAANSEVLIAEIGTTDWGDTENHYTRKKYDVALADYPSVLLFTRKRPPIKYRGEITKSNIVSWLMEKTGVLLENETSLAQIQHQARRFMKIYLDQSEDDKQTEVEKMITKTEDMIGNIRTDSDKALCKVYIQVMKKVLAKGRDYISNEPLRLRNLIRRGQVSEEKKIVFQQKIDVLKSFKKYMEEENH</sequence>
<dbReference type="InterPro" id="IPR011679">
    <property type="entry name" value="ERp29_C"/>
</dbReference>
<dbReference type="EnsemblMetazoa" id="CLYHEMT015548.3">
    <property type="protein sequence ID" value="CLYHEMP015548.3"/>
    <property type="gene ID" value="CLYHEMG015548"/>
</dbReference>
<dbReference type="SUPFAM" id="SSF52833">
    <property type="entry name" value="Thioredoxin-like"/>
    <property type="match status" value="1"/>
</dbReference>
<evidence type="ECO:0000259" key="3">
    <source>
        <dbReference type="Pfam" id="PF07749"/>
    </source>
</evidence>
<keyword evidence="6" id="KW-1185">Reference proteome</keyword>
<dbReference type="InterPro" id="IPR036356">
    <property type="entry name" value="ERp29_C_sf"/>
</dbReference>
<dbReference type="GO" id="GO:0005788">
    <property type="term" value="C:endoplasmic reticulum lumen"/>
    <property type="evidence" value="ECO:0007669"/>
    <property type="project" value="InterPro"/>
</dbReference>
<dbReference type="RefSeq" id="XP_066911352.1">
    <property type="nucleotide sequence ID" value="XM_067055251.1"/>
</dbReference>
<dbReference type="Pfam" id="PF07749">
    <property type="entry name" value="ERp29"/>
    <property type="match status" value="1"/>
</dbReference>
<dbReference type="GO" id="GO:0009306">
    <property type="term" value="P:protein secretion"/>
    <property type="evidence" value="ECO:0007669"/>
    <property type="project" value="InterPro"/>
</dbReference>
<feature type="chain" id="PRO_5029895144" evidence="2">
    <location>
        <begin position="22"/>
        <end position="257"/>
    </location>
</feature>
<evidence type="ECO:0000256" key="1">
    <source>
        <dbReference type="ARBA" id="ARBA00022824"/>
    </source>
</evidence>
<keyword evidence="2" id="KW-0732">Signal</keyword>